<organism evidence="2 3">
    <name type="scientific">Amycolatopsis xylanica</name>
    <dbReference type="NCBI Taxonomy" id="589385"/>
    <lineage>
        <taxon>Bacteria</taxon>
        <taxon>Bacillati</taxon>
        <taxon>Actinomycetota</taxon>
        <taxon>Actinomycetes</taxon>
        <taxon>Pseudonocardiales</taxon>
        <taxon>Pseudonocardiaceae</taxon>
        <taxon>Amycolatopsis</taxon>
    </lineage>
</organism>
<dbReference type="OrthoDB" id="9795864at2"/>
<feature type="domain" description="Methyltransferase type 11" evidence="1">
    <location>
        <begin position="51"/>
        <end position="138"/>
    </location>
</feature>
<dbReference type="Proteomes" id="UP000199515">
    <property type="component" value="Unassembled WGS sequence"/>
</dbReference>
<dbReference type="InterPro" id="IPR013216">
    <property type="entry name" value="Methyltransf_11"/>
</dbReference>
<dbReference type="GO" id="GO:0008757">
    <property type="term" value="F:S-adenosylmethionine-dependent methyltransferase activity"/>
    <property type="evidence" value="ECO:0007669"/>
    <property type="project" value="InterPro"/>
</dbReference>
<dbReference type="Pfam" id="PF08241">
    <property type="entry name" value="Methyltransf_11"/>
    <property type="match status" value="1"/>
</dbReference>
<dbReference type="EMBL" id="FNON01000004">
    <property type="protein sequence ID" value="SDY04875.1"/>
    <property type="molecule type" value="Genomic_DNA"/>
</dbReference>
<dbReference type="AlphaFoldDB" id="A0A1H3GPG7"/>
<dbReference type="PANTHER" id="PTHR43460:SF1">
    <property type="entry name" value="METHYLTRANSFERASE TYPE 11 DOMAIN-CONTAINING PROTEIN"/>
    <property type="match status" value="1"/>
</dbReference>
<dbReference type="InterPro" id="IPR052939">
    <property type="entry name" value="23S_rRNA_MeTrnsfrase_RlmA"/>
</dbReference>
<reference evidence="2 3" key="1">
    <citation type="submission" date="2016-10" db="EMBL/GenBank/DDBJ databases">
        <authorList>
            <person name="de Groot N.N."/>
        </authorList>
    </citation>
    <scope>NUCLEOTIDE SEQUENCE [LARGE SCALE GENOMIC DNA]</scope>
    <source>
        <strain evidence="2 3">CPCC 202699</strain>
    </source>
</reference>
<evidence type="ECO:0000313" key="3">
    <source>
        <dbReference type="Proteomes" id="UP000199515"/>
    </source>
</evidence>
<dbReference type="SUPFAM" id="SSF53335">
    <property type="entry name" value="S-adenosyl-L-methionine-dependent methyltransferases"/>
    <property type="match status" value="1"/>
</dbReference>
<protein>
    <submittedName>
        <fullName evidence="2">Methyltransferase domain-containing protein</fullName>
    </submittedName>
</protein>
<sequence length="246" mass="26776">MTFEDLLAEAEAEPVEGWDFSWFDGRATEERPSWGYARLLADRMSQARAGLDLQTGGGEVLAEIPSPPSTLVAAETWPPNAAIAAANLRHLGGRVVLVTEGGGLPFAGGTFDLVTSRHPTALPWPEIARVLAPGGTFLAQCVGHGSNRELSEAMMGSLPPARERATAEASAAAGLTVVDAREEWTRVEFFDIGAVAYFLRKVFWTVPDFTIARYRARLAALDQRIRAEGWFVAHSRRYLIEARKPA</sequence>
<evidence type="ECO:0000259" key="1">
    <source>
        <dbReference type="Pfam" id="PF08241"/>
    </source>
</evidence>
<keyword evidence="2" id="KW-0489">Methyltransferase</keyword>
<keyword evidence="3" id="KW-1185">Reference proteome</keyword>
<name>A0A1H3GPG7_9PSEU</name>
<dbReference type="STRING" id="589385.SAMN05421504_104337"/>
<dbReference type="GO" id="GO:0032259">
    <property type="term" value="P:methylation"/>
    <property type="evidence" value="ECO:0007669"/>
    <property type="project" value="UniProtKB-KW"/>
</dbReference>
<accession>A0A1H3GPG7</accession>
<dbReference type="Gene3D" id="3.40.50.150">
    <property type="entry name" value="Vaccinia Virus protein VP39"/>
    <property type="match status" value="1"/>
</dbReference>
<keyword evidence="2" id="KW-0808">Transferase</keyword>
<dbReference type="RefSeq" id="WP_091291145.1">
    <property type="nucleotide sequence ID" value="NZ_FNON01000004.1"/>
</dbReference>
<dbReference type="InterPro" id="IPR029063">
    <property type="entry name" value="SAM-dependent_MTases_sf"/>
</dbReference>
<gene>
    <name evidence="2" type="ORF">SAMN05421504_104337</name>
</gene>
<evidence type="ECO:0000313" key="2">
    <source>
        <dbReference type="EMBL" id="SDY04875.1"/>
    </source>
</evidence>
<proteinExistence type="predicted"/>
<dbReference type="PANTHER" id="PTHR43460">
    <property type="entry name" value="METHYLTRANSFERASE"/>
    <property type="match status" value="1"/>
</dbReference>